<evidence type="ECO:0000256" key="4">
    <source>
        <dbReference type="SAM" id="MobiDB-lite"/>
    </source>
</evidence>
<protein>
    <recommendedName>
        <fullName evidence="5">NAB domain-containing protein</fullName>
    </recommendedName>
</protein>
<dbReference type="STRING" id="4155.A0A022R4K9"/>
<dbReference type="InterPro" id="IPR011684">
    <property type="entry name" value="NAB"/>
</dbReference>
<dbReference type="EMBL" id="KI630628">
    <property type="protein sequence ID" value="EYU35191.1"/>
    <property type="molecule type" value="Genomic_DNA"/>
</dbReference>
<accession>A0A022R4K9</accession>
<dbReference type="Gene3D" id="1.10.287.1490">
    <property type="match status" value="1"/>
</dbReference>
<reference evidence="6 7" key="1">
    <citation type="journal article" date="2013" name="Proc. Natl. Acad. Sci. U.S.A.">
        <title>Fine-scale variation in meiotic recombination in Mimulus inferred from population shotgun sequencing.</title>
        <authorList>
            <person name="Hellsten U."/>
            <person name="Wright K.M."/>
            <person name="Jenkins J."/>
            <person name="Shu S."/>
            <person name="Yuan Y."/>
            <person name="Wessler S.R."/>
            <person name="Schmutz J."/>
            <person name="Willis J.H."/>
            <person name="Rokhsar D.S."/>
        </authorList>
    </citation>
    <scope>NUCLEOTIDE SEQUENCE [LARGE SCALE GENOMIC DNA]</scope>
    <source>
        <strain evidence="7">cv. DUN x IM62</strain>
    </source>
</reference>
<comment type="similarity">
    <text evidence="2">Belongs to the NET family.</text>
</comment>
<gene>
    <name evidence="6" type="ORF">MIMGU_mgv1a004165mg</name>
</gene>
<evidence type="ECO:0000313" key="6">
    <source>
        <dbReference type="EMBL" id="EYU35191.1"/>
    </source>
</evidence>
<dbReference type="GO" id="GO:0005774">
    <property type="term" value="C:vacuolar membrane"/>
    <property type="evidence" value="ECO:0000318"/>
    <property type="project" value="GO_Central"/>
</dbReference>
<organism evidence="6 7">
    <name type="scientific">Erythranthe guttata</name>
    <name type="common">Yellow monkey flower</name>
    <name type="synonym">Mimulus guttatus</name>
    <dbReference type="NCBI Taxonomy" id="4155"/>
    <lineage>
        <taxon>Eukaryota</taxon>
        <taxon>Viridiplantae</taxon>
        <taxon>Streptophyta</taxon>
        <taxon>Embryophyta</taxon>
        <taxon>Tracheophyta</taxon>
        <taxon>Spermatophyta</taxon>
        <taxon>Magnoliopsida</taxon>
        <taxon>eudicotyledons</taxon>
        <taxon>Gunneridae</taxon>
        <taxon>Pentapetalae</taxon>
        <taxon>asterids</taxon>
        <taxon>lamiids</taxon>
        <taxon>Lamiales</taxon>
        <taxon>Phrymaceae</taxon>
        <taxon>Erythranthe</taxon>
    </lineage>
</organism>
<evidence type="ECO:0000259" key="5">
    <source>
        <dbReference type="PROSITE" id="PS51774"/>
    </source>
</evidence>
<dbReference type="InterPro" id="IPR051861">
    <property type="entry name" value="NET_actin-binding_domain"/>
</dbReference>
<dbReference type="AlphaFoldDB" id="A0A022R4K9"/>
<feature type="coiled-coil region" evidence="3">
    <location>
        <begin position="207"/>
        <end position="248"/>
    </location>
</feature>
<dbReference type="GO" id="GO:0003779">
    <property type="term" value="F:actin binding"/>
    <property type="evidence" value="ECO:0007669"/>
    <property type="project" value="InterPro"/>
</dbReference>
<name>A0A022R4K9_ERYGU</name>
<dbReference type="PANTHER" id="PTHR32258">
    <property type="entry name" value="PROTEIN NETWORKED 4A"/>
    <property type="match status" value="1"/>
</dbReference>
<dbReference type="OMA" id="QLNEDIC"/>
<proteinExistence type="inferred from homology"/>
<sequence>MENEVSKLDSPSWNSQICLKNPEWVAENVKGLDQSVNEMLLLIEDEEHFSFEKVVDSNSKQPELIARVKEISERHHLLADHYKKLSGELSGGYVKSVNRLKNYEKPSFGSPLAPLFQTPDKKLTMHGVVEGEVVGSDISLSSGGGISDTTPGSESSSLSSDSDSESYYTSRGERSSSLSSGKMMKHEAIHMETEQEHIHDIKKAEECEILERRISDYERELKVSNEKLRTAEEEILQLRSELRNSEAAAVEVGSLQAQLLSAKNQVKLHEFELEKENGRSLMLQRQIVDLESNLESEKMQVHELQGSVKKYAAELSDRDLDIKKLNAELLDASGNFALEKWQLESSVSSLSEQLKFHEAKTENLQMQCESLADQIKNFEAGKIEMERKQEAMNINWQNDIERVKVEVSEKNELVNTLNKNLDGMKLKYDMLNAEKDGVIAKLQTLIADLSARDSEIQRLEHNLNELHSENKVLNKLRDELKSKINELEKEVKMQAEMISDTSEEKREAIRQLCFSLDHFKSAYVELREECVMRKRPMAVVS</sequence>
<keyword evidence="7" id="KW-1185">Reference proteome</keyword>
<keyword evidence="1 3" id="KW-0175">Coiled coil</keyword>
<dbReference type="OrthoDB" id="1898513at2759"/>
<dbReference type="PROSITE" id="PS51774">
    <property type="entry name" value="NAB"/>
    <property type="match status" value="1"/>
</dbReference>
<dbReference type="eggNOG" id="ENOG502QV7J">
    <property type="taxonomic scope" value="Eukaryota"/>
</dbReference>
<feature type="domain" description="NAB" evidence="5">
    <location>
        <begin position="9"/>
        <end position="89"/>
    </location>
</feature>
<feature type="coiled-coil region" evidence="3">
    <location>
        <begin position="347"/>
        <end position="504"/>
    </location>
</feature>
<dbReference type="Proteomes" id="UP000030748">
    <property type="component" value="Unassembled WGS sequence"/>
</dbReference>
<evidence type="ECO:0000256" key="3">
    <source>
        <dbReference type="SAM" id="Coils"/>
    </source>
</evidence>
<feature type="region of interest" description="Disordered" evidence="4">
    <location>
        <begin position="139"/>
        <end position="184"/>
    </location>
</feature>
<evidence type="ECO:0000256" key="2">
    <source>
        <dbReference type="ARBA" id="ARBA00038006"/>
    </source>
</evidence>
<dbReference type="Pfam" id="PF07765">
    <property type="entry name" value="KIP1"/>
    <property type="match status" value="1"/>
</dbReference>
<dbReference type="PhylomeDB" id="A0A022R4K9"/>
<evidence type="ECO:0000313" key="7">
    <source>
        <dbReference type="Proteomes" id="UP000030748"/>
    </source>
</evidence>
<feature type="compositionally biased region" description="Low complexity" evidence="4">
    <location>
        <begin position="139"/>
        <end position="181"/>
    </location>
</feature>
<evidence type="ECO:0000256" key="1">
    <source>
        <dbReference type="ARBA" id="ARBA00023054"/>
    </source>
</evidence>
<dbReference type="PANTHER" id="PTHR32258:SF14">
    <property type="entry name" value="GB|AAF19561.1"/>
    <property type="match status" value="1"/>
</dbReference>
<dbReference type="KEGG" id="egt:105960375"/>